<dbReference type="EMBL" id="ML996193">
    <property type="protein sequence ID" value="KAF2731542.1"/>
    <property type="molecule type" value="Genomic_DNA"/>
</dbReference>
<comment type="caution">
    <text evidence="1">The sequence shown here is derived from an EMBL/GenBank/DDBJ whole genome shotgun (WGS) entry which is preliminary data.</text>
</comment>
<evidence type="ECO:0000313" key="2">
    <source>
        <dbReference type="Proteomes" id="UP000799444"/>
    </source>
</evidence>
<evidence type="ECO:0008006" key="3">
    <source>
        <dbReference type="Google" id="ProtNLM"/>
    </source>
</evidence>
<name>A0A9P4QV05_9PLEO</name>
<reference evidence="1" key="1">
    <citation type="journal article" date="2020" name="Stud. Mycol.">
        <title>101 Dothideomycetes genomes: a test case for predicting lifestyles and emergence of pathogens.</title>
        <authorList>
            <person name="Haridas S."/>
            <person name="Albert R."/>
            <person name="Binder M."/>
            <person name="Bloem J."/>
            <person name="Labutti K."/>
            <person name="Salamov A."/>
            <person name="Andreopoulos B."/>
            <person name="Baker S."/>
            <person name="Barry K."/>
            <person name="Bills G."/>
            <person name="Bluhm B."/>
            <person name="Cannon C."/>
            <person name="Castanera R."/>
            <person name="Culley D."/>
            <person name="Daum C."/>
            <person name="Ezra D."/>
            <person name="Gonzalez J."/>
            <person name="Henrissat B."/>
            <person name="Kuo A."/>
            <person name="Liang C."/>
            <person name="Lipzen A."/>
            <person name="Lutzoni F."/>
            <person name="Magnuson J."/>
            <person name="Mondo S."/>
            <person name="Nolan M."/>
            <person name="Ohm R."/>
            <person name="Pangilinan J."/>
            <person name="Park H.-J."/>
            <person name="Ramirez L."/>
            <person name="Alfaro M."/>
            <person name="Sun H."/>
            <person name="Tritt A."/>
            <person name="Yoshinaga Y."/>
            <person name="Zwiers L.-H."/>
            <person name="Turgeon B."/>
            <person name="Goodwin S."/>
            <person name="Spatafora J."/>
            <person name="Crous P."/>
            <person name="Grigoriev I."/>
        </authorList>
    </citation>
    <scope>NUCLEOTIDE SEQUENCE</scope>
    <source>
        <strain evidence="1">CBS 125425</strain>
    </source>
</reference>
<keyword evidence="2" id="KW-1185">Reference proteome</keyword>
<proteinExistence type="predicted"/>
<organism evidence="1 2">
    <name type="scientific">Polyplosphaeria fusca</name>
    <dbReference type="NCBI Taxonomy" id="682080"/>
    <lineage>
        <taxon>Eukaryota</taxon>
        <taxon>Fungi</taxon>
        <taxon>Dikarya</taxon>
        <taxon>Ascomycota</taxon>
        <taxon>Pezizomycotina</taxon>
        <taxon>Dothideomycetes</taxon>
        <taxon>Pleosporomycetidae</taxon>
        <taxon>Pleosporales</taxon>
        <taxon>Tetraplosphaeriaceae</taxon>
        <taxon>Polyplosphaeria</taxon>
    </lineage>
</organism>
<evidence type="ECO:0000313" key="1">
    <source>
        <dbReference type="EMBL" id="KAF2731542.1"/>
    </source>
</evidence>
<sequence length="139" mass="16001">MPTKPKSLYHQEESKIEALIESIEEKSKLNLSKLARENGVSYHRLRRRLNGGASRSTHVRSGKKLSELQKEKEDILENSEGEVSFPLFVNEILTGIFLIRFHWQLQSNAIRCSCRFLNGPASQHYSSLKYSTESRHGEQ</sequence>
<gene>
    <name evidence="1" type="ORF">EJ04DRAFT_365453</name>
</gene>
<dbReference type="Proteomes" id="UP000799444">
    <property type="component" value="Unassembled WGS sequence"/>
</dbReference>
<protein>
    <recommendedName>
        <fullName evidence="3">HTH psq-type domain-containing protein</fullName>
    </recommendedName>
</protein>
<dbReference type="AlphaFoldDB" id="A0A9P4QV05"/>
<accession>A0A9P4QV05</accession>